<reference evidence="6" key="1">
    <citation type="submission" date="2020-11" db="EMBL/GenBank/DDBJ databases">
        <authorList>
            <consortium name="DOE Joint Genome Institute"/>
            <person name="Ahrendt S."/>
            <person name="Riley R."/>
            <person name="Andreopoulos W."/>
            <person name="Labutti K."/>
            <person name="Pangilinan J."/>
            <person name="Ruiz-Duenas F.J."/>
            <person name="Barrasa J.M."/>
            <person name="Sanchez-Garcia M."/>
            <person name="Camarero S."/>
            <person name="Miyauchi S."/>
            <person name="Serrano A."/>
            <person name="Linde D."/>
            <person name="Babiker R."/>
            <person name="Drula E."/>
            <person name="Ayuso-Fernandez I."/>
            <person name="Pacheco R."/>
            <person name="Padilla G."/>
            <person name="Ferreira P."/>
            <person name="Barriuso J."/>
            <person name="Kellner H."/>
            <person name="Castanera R."/>
            <person name="Alfaro M."/>
            <person name="Ramirez L."/>
            <person name="Pisabarro A.G."/>
            <person name="Kuo A."/>
            <person name="Tritt A."/>
            <person name="Lipzen A."/>
            <person name="He G."/>
            <person name="Yan M."/>
            <person name="Ng V."/>
            <person name="Cullen D."/>
            <person name="Martin F."/>
            <person name="Rosso M.-N."/>
            <person name="Henrissat B."/>
            <person name="Hibbett D."/>
            <person name="Martinez A.T."/>
            <person name="Grigoriev I.V."/>
        </authorList>
    </citation>
    <scope>NUCLEOTIDE SEQUENCE</scope>
    <source>
        <strain evidence="6">AH 40177</strain>
    </source>
</reference>
<evidence type="ECO:0000256" key="3">
    <source>
        <dbReference type="SAM" id="SignalP"/>
    </source>
</evidence>
<dbReference type="OrthoDB" id="422574at2759"/>
<feature type="domain" description="GST N-terminal" evidence="4">
    <location>
        <begin position="20"/>
        <end position="109"/>
    </location>
</feature>
<keyword evidence="7" id="KW-1185">Reference proteome</keyword>
<dbReference type="InterPro" id="IPR010987">
    <property type="entry name" value="Glutathione-S-Trfase_C-like"/>
</dbReference>
<dbReference type="SFLD" id="SFLDG00358">
    <property type="entry name" value="Main_(cytGST)"/>
    <property type="match status" value="1"/>
</dbReference>
<evidence type="ECO:0000256" key="1">
    <source>
        <dbReference type="ARBA" id="ARBA00007409"/>
    </source>
</evidence>
<dbReference type="AlphaFoldDB" id="A0A9P5U428"/>
<dbReference type="SUPFAM" id="SSF52833">
    <property type="entry name" value="Thioredoxin-like"/>
    <property type="match status" value="1"/>
</dbReference>
<dbReference type="Proteomes" id="UP000772434">
    <property type="component" value="Unassembled WGS sequence"/>
</dbReference>
<dbReference type="CDD" id="cd03048">
    <property type="entry name" value="GST_N_Ure2p_like"/>
    <property type="match status" value="1"/>
</dbReference>
<dbReference type="Pfam" id="PF02798">
    <property type="entry name" value="GST_N"/>
    <property type="match status" value="1"/>
</dbReference>
<accession>A0A9P5U428</accession>
<dbReference type="Pfam" id="PF00043">
    <property type="entry name" value="GST_C"/>
    <property type="match status" value="1"/>
</dbReference>
<dbReference type="SFLD" id="SFLDS00019">
    <property type="entry name" value="Glutathione_Transferase_(cytos"/>
    <property type="match status" value="1"/>
</dbReference>
<organism evidence="6 7">
    <name type="scientific">Rhodocollybia butyracea</name>
    <dbReference type="NCBI Taxonomy" id="206335"/>
    <lineage>
        <taxon>Eukaryota</taxon>
        <taxon>Fungi</taxon>
        <taxon>Dikarya</taxon>
        <taxon>Basidiomycota</taxon>
        <taxon>Agaricomycotina</taxon>
        <taxon>Agaricomycetes</taxon>
        <taxon>Agaricomycetidae</taxon>
        <taxon>Agaricales</taxon>
        <taxon>Marasmiineae</taxon>
        <taxon>Omphalotaceae</taxon>
        <taxon>Rhodocollybia</taxon>
    </lineage>
</organism>
<keyword evidence="3" id="KW-0732">Signal</keyword>
<dbReference type="PROSITE" id="PS50404">
    <property type="entry name" value="GST_NTER"/>
    <property type="match status" value="1"/>
</dbReference>
<evidence type="ECO:0000313" key="7">
    <source>
        <dbReference type="Proteomes" id="UP000772434"/>
    </source>
</evidence>
<evidence type="ECO:0000259" key="4">
    <source>
        <dbReference type="PROSITE" id="PS50404"/>
    </source>
</evidence>
<feature type="chain" id="PRO_5040434830" evidence="3">
    <location>
        <begin position="19"/>
        <end position="238"/>
    </location>
</feature>
<dbReference type="PROSITE" id="PS50405">
    <property type="entry name" value="GST_CTER"/>
    <property type="match status" value="1"/>
</dbReference>
<gene>
    <name evidence="6" type="ORF">BDP27DRAFT_1330789</name>
</gene>
<comment type="similarity">
    <text evidence="1 2">Belongs to the GST superfamily.</text>
</comment>
<dbReference type="Gene3D" id="1.20.1050.10">
    <property type="match status" value="1"/>
</dbReference>
<name>A0A9P5U428_9AGAR</name>
<dbReference type="SUPFAM" id="SSF47616">
    <property type="entry name" value="GST C-terminal domain-like"/>
    <property type="match status" value="1"/>
</dbReference>
<sequence>MHLTHLLLLLLFSQLTSMSNKPLILYTFWTNNGVKVSTFLEELKGAYSSIDYDLKSIDISKGAQKEPWYLKINPKGKIPVLVDRTRNDYVVPESGAILLYLQQHHDKDNKFGWDPKVNPNEYNEAIQWMFFAYDLGPMQNELQHSRSIPEKIPHVEKRYLDQTNRLYGELEARLSQDRDWLVGSGRGKYSIADMTVLPWVHFSSYSGVGLDGWLNVKQWLERIRSRPASAAGLNIGLP</sequence>
<feature type="signal peptide" evidence="3">
    <location>
        <begin position="1"/>
        <end position="18"/>
    </location>
</feature>
<protein>
    <submittedName>
        <fullName evidence="6">Glutathione S-transferase</fullName>
    </submittedName>
</protein>
<comment type="caution">
    <text evidence="6">The sequence shown here is derived from an EMBL/GenBank/DDBJ whole genome shotgun (WGS) entry which is preliminary data.</text>
</comment>
<evidence type="ECO:0000313" key="6">
    <source>
        <dbReference type="EMBL" id="KAF9066300.1"/>
    </source>
</evidence>
<evidence type="ECO:0000259" key="5">
    <source>
        <dbReference type="PROSITE" id="PS50405"/>
    </source>
</evidence>
<dbReference type="InterPro" id="IPR040079">
    <property type="entry name" value="Glutathione_S-Trfase"/>
</dbReference>
<dbReference type="InterPro" id="IPR004046">
    <property type="entry name" value="GST_C"/>
</dbReference>
<dbReference type="EMBL" id="JADNRY010000089">
    <property type="protein sequence ID" value="KAF9066300.1"/>
    <property type="molecule type" value="Genomic_DNA"/>
</dbReference>
<proteinExistence type="inferred from homology"/>
<evidence type="ECO:0000256" key="2">
    <source>
        <dbReference type="RuleBase" id="RU003494"/>
    </source>
</evidence>
<dbReference type="InterPro" id="IPR036282">
    <property type="entry name" value="Glutathione-S-Trfase_C_sf"/>
</dbReference>
<dbReference type="InterPro" id="IPR036249">
    <property type="entry name" value="Thioredoxin-like_sf"/>
</dbReference>
<dbReference type="PANTHER" id="PTHR44051">
    <property type="entry name" value="GLUTATHIONE S-TRANSFERASE-RELATED"/>
    <property type="match status" value="1"/>
</dbReference>
<dbReference type="Gene3D" id="3.40.30.10">
    <property type="entry name" value="Glutaredoxin"/>
    <property type="match status" value="1"/>
</dbReference>
<dbReference type="InterPro" id="IPR004045">
    <property type="entry name" value="Glutathione_S-Trfase_N"/>
</dbReference>
<feature type="domain" description="GST C-terminal" evidence="5">
    <location>
        <begin position="118"/>
        <end position="238"/>
    </location>
</feature>
<dbReference type="PANTHER" id="PTHR44051:SF8">
    <property type="entry name" value="GLUTATHIONE S-TRANSFERASE GSTA"/>
    <property type="match status" value="1"/>
</dbReference>